<keyword evidence="4" id="KW-1185">Reference proteome</keyword>
<evidence type="ECO:0000259" key="2">
    <source>
        <dbReference type="SMART" id="SM00387"/>
    </source>
</evidence>
<reference evidence="3" key="1">
    <citation type="submission" date="2018-08" db="EMBL/GenBank/DDBJ databases">
        <title>A genome reference for cultivated species of the human gut microbiota.</title>
        <authorList>
            <person name="Zou Y."/>
            <person name="Xue W."/>
            <person name="Luo G."/>
        </authorList>
    </citation>
    <scope>NUCLEOTIDE SEQUENCE [LARGE SCALE GENOMIC DNA]</scope>
    <source>
        <strain evidence="3">TF05-5AC</strain>
    </source>
</reference>
<dbReference type="SMART" id="SM00387">
    <property type="entry name" value="HATPase_c"/>
    <property type="match status" value="1"/>
</dbReference>
<evidence type="ECO:0000313" key="4">
    <source>
        <dbReference type="Proteomes" id="UP000260812"/>
    </source>
</evidence>
<dbReference type="Gene3D" id="3.30.565.10">
    <property type="entry name" value="Histidine kinase-like ATPase, C-terminal domain"/>
    <property type="match status" value="1"/>
</dbReference>
<dbReference type="EMBL" id="QVLV01000002">
    <property type="protein sequence ID" value="RGE64288.1"/>
    <property type="molecule type" value="Genomic_DNA"/>
</dbReference>
<feature type="transmembrane region" description="Helical" evidence="1">
    <location>
        <begin position="32"/>
        <end position="53"/>
    </location>
</feature>
<feature type="transmembrane region" description="Helical" evidence="1">
    <location>
        <begin position="6"/>
        <end position="25"/>
    </location>
</feature>
<dbReference type="CDD" id="cd16935">
    <property type="entry name" value="HATPase_AgrC-ComD-like"/>
    <property type="match status" value="1"/>
</dbReference>
<dbReference type="PANTHER" id="PTHR40448">
    <property type="entry name" value="TWO-COMPONENT SENSOR HISTIDINE KINASE"/>
    <property type="match status" value="1"/>
</dbReference>
<dbReference type="Proteomes" id="UP000260812">
    <property type="component" value="Unassembled WGS sequence"/>
</dbReference>
<accession>A0A3E3IB28</accession>
<feature type="transmembrane region" description="Helical" evidence="1">
    <location>
        <begin position="65"/>
        <end position="83"/>
    </location>
</feature>
<comment type="caution">
    <text evidence="3">The sequence shown here is derived from an EMBL/GenBank/DDBJ whole genome shotgun (WGS) entry which is preliminary data.</text>
</comment>
<proteinExistence type="predicted"/>
<dbReference type="GO" id="GO:0042802">
    <property type="term" value="F:identical protein binding"/>
    <property type="evidence" value="ECO:0007669"/>
    <property type="project" value="TreeGrafter"/>
</dbReference>
<dbReference type="InterPro" id="IPR032834">
    <property type="entry name" value="NatK-like_C"/>
</dbReference>
<evidence type="ECO:0000256" key="1">
    <source>
        <dbReference type="SAM" id="Phobius"/>
    </source>
</evidence>
<evidence type="ECO:0000313" key="3">
    <source>
        <dbReference type="EMBL" id="RGE64288.1"/>
    </source>
</evidence>
<name>A0A3E3IB28_9FIRM</name>
<dbReference type="RefSeq" id="WP_117543840.1">
    <property type="nucleotide sequence ID" value="NZ_JBKUNB010000011.1"/>
</dbReference>
<keyword evidence="1" id="KW-1133">Transmembrane helix</keyword>
<keyword evidence="1" id="KW-0812">Transmembrane</keyword>
<keyword evidence="1" id="KW-0472">Membrane</keyword>
<dbReference type="AlphaFoldDB" id="A0A3E3IB28"/>
<dbReference type="InterPro" id="IPR003594">
    <property type="entry name" value="HATPase_dom"/>
</dbReference>
<feature type="domain" description="Histidine kinase/HSP90-like ATPase" evidence="2">
    <location>
        <begin position="202"/>
        <end position="310"/>
    </location>
</feature>
<protein>
    <submittedName>
        <fullName evidence="3">GHKL domain-containing protein</fullName>
    </submittedName>
</protein>
<organism evidence="3 4">
    <name type="scientific">Eisenbergiella massiliensis</name>
    <dbReference type="NCBI Taxonomy" id="1720294"/>
    <lineage>
        <taxon>Bacteria</taxon>
        <taxon>Bacillati</taxon>
        <taxon>Bacillota</taxon>
        <taxon>Clostridia</taxon>
        <taxon>Lachnospirales</taxon>
        <taxon>Lachnospiraceae</taxon>
        <taxon>Eisenbergiella</taxon>
    </lineage>
</organism>
<sequence>MEWIYAGFLLSAGVMIGVAGWKFIVQKVRSRSLLLVAAVPVYQLIMAACFFYVCRDRDEMGFFPGAVLLFFSWTVNAMVLHAVENLLAVRRLQNEIQTLYELRQENRDIHRLGVQYEQERRRIWRDCMSRLDKAYEMLEEKEDFGTVRNTLEDAFRQIRTCERAVYCENPIVNSVLVLKKRLAEEKNIPMHIITCVDKETGVDPLDLCSLFCNLIDNAIEASEKITDGDTERFIKISADCRSGFLILRVENTAQQVPEFKNGVCRTSKSTDKELHGLGLKLVRQIVEEYDGRMEIKTAGRKFTVTACIRTDADKIIPSATHP</sequence>
<gene>
    <name evidence="3" type="ORF">DXC51_04280</name>
</gene>
<dbReference type="GeneID" id="97986123"/>
<dbReference type="InterPro" id="IPR036890">
    <property type="entry name" value="HATPase_C_sf"/>
</dbReference>
<dbReference type="PANTHER" id="PTHR40448:SF1">
    <property type="entry name" value="TWO-COMPONENT SENSOR HISTIDINE KINASE"/>
    <property type="match status" value="1"/>
</dbReference>
<dbReference type="Pfam" id="PF14501">
    <property type="entry name" value="HATPase_c_5"/>
    <property type="match status" value="1"/>
</dbReference>
<dbReference type="SUPFAM" id="SSF55874">
    <property type="entry name" value="ATPase domain of HSP90 chaperone/DNA topoisomerase II/histidine kinase"/>
    <property type="match status" value="1"/>
</dbReference>